<proteinExistence type="inferred from homology"/>
<dbReference type="Gene3D" id="3.40.50.1450">
    <property type="entry name" value="HybD-like"/>
    <property type="match status" value="1"/>
</dbReference>
<keyword evidence="4" id="KW-0378">Hydrolase</keyword>
<evidence type="ECO:0000256" key="2">
    <source>
        <dbReference type="ARBA" id="ARBA00022670"/>
    </source>
</evidence>
<dbReference type="EMBL" id="JAUOZS010000001">
    <property type="protein sequence ID" value="MDT8903108.1"/>
    <property type="molecule type" value="Genomic_DNA"/>
</dbReference>
<dbReference type="InterPro" id="IPR023430">
    <property type="entry name" value="Pept_HybD-like_dom_sf"/>
</dbReference>
<dbReference type="PANTHER" id="PTHR30302:SF1">
    <property type="entry name" value="HYDROGENASE 2 MATURATION PROTEASE"/>
    <property type="match status" value="1"/>
</dbReference>
<comment type="similarity">
    <text evidence="1">Belongs to the peptidase A31 family.</text>
</comment>
<accession>A0ABU3P3L9</accession>
<sequence>MVERTVVVGFGNLLMGDDGVGIHVVRSLAERGLPRGAEAVDGGVASLEILGSLLDAGRIIIVDALAGGGEPGSVYRLTPADLGQAETSPGFSLHDFTLPQTLALLARTASLPPIVIYGVEPAGMDPGLELSPPVAVAAGRVADLIIADLEDCFDA</sequence>
<comment type="caution">
    <text evidence="5">The sequence shown here is derived from an EMBL/GenBank/DDBJ whole genome shotgun (WGS) entry which is preliminary data.</text>
</comment>
<dbReference type="Pfam" id="PF01750">
    <property type="entry name" value="HycI"/>
    <property type="match status" value="1"/>
</dbReference>
<organism evidence="5 6">
    <name type="scientific">Anaeroselena agilis</name>
    <dbReference type="NCBI Taxonomy" id="3063788"/>
    <lineage>
        <taxon>Bacteria</taxon>
        <taxon>Bacillati</taxon>
        <taxon>Bacillota</taxon>
        <taxon>Negativicutes</taxon>
        <taxon>Acetonemataceae</taxon>
        <taxon>Anaeroselena</taxon>
    </lineage>
</organism>
<dbReference type="PANTHER" id="PTHR30302">
    <property type="entry name" value="HYDROGENASE 1 MATURATION PROTEASE"/>
    <property type="match status" value="1"/>
</dbReference>
<dbReference type="Proteomes" id="UP001254848">
    <property type="component" value="Unassembled WGS sequence"/>
</dbReference>
<dbReference type="GO" id="GO:0006508">
    <property type="term" value="P:proteolysis"/>
    <property type="evidence" value="ECO:0007669"/>
    <property type="project" value="UniProtKB-KW"/>
</dbReference>
<name>A0ABU3P3L9_9FIRM</name>
<protein>
    <submittedName>
        <fullName evidence="5">Hydrogenase maturation protease</fullName>
    </submittedName>
</protein>
<dbReference type="InterPro" id="IPR000671">
    <property type="entry name" value="Peptidase_A31"/>
</dbReference>
<keyword evidence="3" id="KW-0064">Aspartyl protease</keyword>
<dbReference type="NCBIfam" id="TIGR00072">
    <property type="entry name" value="hydrog_prot"/>
    <property type="match status" value="1"/>
</dbReference>
<evidence type="ECO:0000256" key="3">
    <source>
        <dbReference type="ARBA" id="ARBA00022750"/>
    </source>
</evidence>
<keyword evidence="2 5" id="KW-0645">Protease</keyword>
<evidence type="ECO:0000313" key="6">
    <source>
        <dbReference type="Proteomes" id="UP001254848"/>
    </source>
</evidence>
<dbReference type="GO" id="GO:0008233">
    <property type="term" value="F:peptidase activity"/>
    <property type="evidence" value="ECO:0007669"/>
    <property type="project" value="UniProtKB-KW"/>
</dbReference>
<evidence type="ECO:0000256" key="4">
    <source>
        <dbReference type="ARBA" id="ARBA00022801"/>
    </source>
</evidence>
<dbReference type="CDD" id="cd00518">
    <property type="entry name" value="H2MP"/>
    <property type="match status" value="1"/>
</dbReference>
<gene>
    <name evidence="5" type="ORF">Q4T40_17885</name>
</gene>
<evidence type="ECO:0000256" key="1">
    <source>
        <dbReference type="ARBA" id="ARBA00006814"/>
    </source>
</evidence>
<keyword evidence="6" id="KW-1185">Reference proteome</keyword>
<dbReference type="PRINTS" id="PR00446">
    <property type="entry name" value="HYDRGNUPTAKE"/>
</dbReference>
<dbReference type="RefSeq" id="WP_413781569.1">
    <property type="nucleotide sequence ID" value="NZ_JAUOZS010000001.1"/>
</dbReference>
<reference evidence="5 6" key="1">
    <citation type="submission" date="2023-07" db="EMBL/GenBank/DDBJ databases">
        <title>The novel representative of Negativicutes class, Anaeroselena agilis gen. nov. sp. nov.</title>
        <authorList>
            <person name="Prokofeva M.I."/>
            <person name="Elcheninov A.G."/>
            <person name="Klyukina A."/>
            <person name="Kublanov I.V."/>
            <person name="Frolov E.N."/>
            <person name="Podosokorskaya O.A."/>
        </authorList>
    </citation>
    <scope>NUCLEOTIDE SEQUENCE [LARGE SCALE GENOMIC DNA]</scope>
    <source>
        <strain evidence="5 6">4137-cl</strain>
    </source>
</reference>
<evidence type="ECO:0000313" key="5">
    <source>
        <dbReference type="EMBL" id="MDT8903108.1"/>
    </source>
</evidence>
<dbReference type="SUPFAM" id="SSF53163">
    <property type="entry name" value="HybD-like"/>
    <property type="match status" value="1"/>
</dbReference>